<feature type="compositionally biased region" description="Acidic residues" evidence="1">
    <location>
        <begin position="184"/>
        <end position="194"/>
    </location>
</feature>
<evidence type="ECO:0000313" key="2">
    <source>
        <dbReference type="EMBL" id="PAV63269.1"/>
    </source>
</evidence>
<dbReference type="GO" id="GO:0005770">
    <property type="term" value="C:late endosome"/>
    <property type="evidence" value="ECO:0007669"/>
    <property type="project" value="TreeGrafter"/>
</dbReference>
<organism evidence="2 3">
    <name type="scientific">Diploscapter pachys</name>
    <dbReference type="NCBI Taxonomy" id="2018661"/>
    <lineage>
        <taxon>Eukaryota</taxon>
        <taxon>Metazoa</taxon>
        <taxon>Ecdysozoa</taxon>
        <taxon>Nematoda</taxon>
        <taxon>Chromadorea</taxon>
        <taxon>Rhabditida</taxon>
        <taxon>Rhabditina</taxon>
        <taxon>Rhabditomorpha</taxon>
        <taxon>Rhabditoidea</taxon>
        <taxon>Rhabditidae</taxon>
        <taxon>Diploscapter</taxon>
    </lineage>
</organism>
<evidence type="ECO:0008006" key="4">
    <source>
        <dbReference type="Google" id="ProtNLM"/>
    </source>
</evidence>
<keyword evidence="3" id="KW-1185">Reference proteome</keyword>
<evidence type="ECO:0000256" key="1">
    <source>
        <dbReference type="SAM" id="MobiDB-lite"/>
    </source>
</evidence>
<dbReference type="PANTHER" id="PTHR11099">
    <property type="entry name" value="VACUOLAR SORTING PROTEIN 35"/>
    <property type="match status" value="1"/>
</dbReference>
<feature type="region of interest" description="Disordered" evidence="1">
    <location>
        <begin position="179"/>
        <end position="202"/>
    </location>
</feature>
<dbReference type="STRING" id="2018661.A0A2A2JP29"/>
<dbReference type="InterPro" id="IPR005378">
    <property type="entry name" value="Vps35"/>
</dbReference>
<reference evidence="2 3" key="1">
    <citation type="journal article" date="2017" name="Curr. Biol.">
        <title>Genome architecture and evolution of a unichromosomal asexual nematode.</title>
        <authorList>
            <person name="Fradin H."/>
            <person name="Zegar C."/>
            <person name="Gutwein M."/>
            <person name="Lucas J."/>
            <person name="Kovtun M."/>
            <person name="Corcoran D."/>
            <person name="Baugh L.R."/>
            <person name="Kiontke K."/>
            <person name="Gunsalus K."/>
            <person name="Fitch D.H."/>
            <person name="Piano F."/>
        </authorList>
    </citation>
    <scope>NUCLEOTIDE SEQUENCE [LARGE SCALE GENOMIC DNA]</scope>
    <source>
        <strain evidence="2">PF1309</strain>
    </source>
</reference>
<proteinExistence type="predicted"/>
<gene>
    <name evidence="2" type="ORF">WR25_21562</name>
</gene>
<name>A0A2A2JP29_9BILA</name>
<dbReference type="GO" id="GO:0006886">
    <property type="term" value="P:intracellular protein transport"/>
    <property type="evidence" value="ECO:0007669"/>
    <property type="project" value="TreeGrafter"/>
</dbReference>
<dbReference type="Proteomes" id="UP000218231">
    <property type="component" value="Unassembled WGS sequence"/>
</dbReference>
<sequence length="519" mass="59004">MGLEPALTSVTEQEKMLENASKVVKAEAFEMKRCLDKSKTMDALKHSINFLNELRTNDLSPKFYYRLYMDCTNELQHLEAFLVDEYQRDKSKIGNLYECVQYASSIVPRLYLLVTVGVVYLKCGEGSRSEILSDIVAMCRGIQHPLRGLFLRNYLLQSTRSLLPDVPKSSINEMTTNLLANEESANEENGETNGEENKKNEPDGTVADAIAFILDNFGEMNKLWVRMQHQGPSKEREKRERERMELRILVGTNLVRLSQLESLTEEIYVQDVLPKVLEQIVSCRDCISQEYLMECVIQVFADDFHLATLNEFLFACGELVPEVNVKDILIALIDRLALYSSNEGKGKPKQAELFGIFSEQAKQLIENRPQMPVEDIVSLHAALISLAIKCYPDNIDYASVCFQSLKDIFANKDVKSIGAFSPIGKELTKLLHLPIDEYKNVLRLQEIKEYNAALEAFDYRGRCNNAAYVIQSMMENETVMNNEDELGIVFALIDSLLVDQPDQPPNIHVSIFVAFISFI</sequence>
<dbReference type="GO" id="GO:0005829">
    <property type="term" value="C:cytosol"/>
    <property type="evidence" value="ECO:0007669"/>
    <property type="project" value="GOC"/>
</dbReference>
<comment type="caution">
    <text evidence="2">The sequence shown here is derived from an EMBL/GenBank/DDBJ whole genome shotgun (WGS) entry which is preliminary data.</text>
</comment>
<dbReference type="OrthoDB" id="10258141at2759"/>
<dbReference type="Pfam" id="PF03635">
    <property type="entry name" value="Vps35"/>
    <property type="match status" value="1"/>
</dbReference>
<protein>
    <recommendedName>
        <fullName evidence="4">Vacuolar protein sorting-associated protein 35</fullName>
    </recommendedName>
</protein>
<accession>A0A2A2JP29</accession>
<dbReference type="GO" id="GO:0042147">
    <property type="term" value="P:retrograde transport, endosome to Golgi"/>
    <property type="evidence" value="ECO:0007669"/>
    <property type="project" value="InterPro"/>
</dbReference>
<evidence type="ECO:0000313" key="3">
    <source>
        <dbReference type="Proteomes" id="UP000218231"/>
    </source>
</evidence>
<dbReference type="EMBL" id="LIAE01010319">
    <property type="protein sequence ID" value="PAV63269.1"/>
    <property type="molecule type" value="Genomic_DNA"/>
</dbReference>
<dbReference type="PANTHER" id="PTHR11099:SF0">
    <property type="entry name" value="VACUOLAR PROTEIN SORTING-ASSOCIATED PROTEIN 35"/>
    <property type="match status" value="1"/>
</dbReference>
<dbReference type="GO" id="GO:0030906">
    <property type="term" value="C:retromer, cargo-selective complex"/>
    <property type="evidence" value="ECO:0007669"/>
    <property type="project" value="InterPro"/>
</dbReference>
<dbReference type="AlphaFoldDB" id="A0A2A2JP29"/>